<dbReference type="EC" id="3.4.21.-" evidence="1"/>
<protein>
    <submittedName>
        <fullName evidence="1">Plasma kallikrein</fullName>
        <ecNumber evidence="1">3.4.21.-</ecNumber>
    </submittedName>
</protein>
<evidence type="ECO:0000313" key="2">
    <source>
        <dbReference type="Proteomes" id="UP001165960"/>
    </source>
</evidence>
<proteinExistence type="predicted"/>
<organism evidence="1 2">
    <name type="scientific">Entomophthora muscae</name>
    <dbReference type="NCBI Taxonomy" id="34485"/>
    <lineage>
        <taxon>Eukaryota</taxon>
        <taxon>Fungi</taxon>
        <taxon>Fungi incertae sedis</taxon>
        <taxon>Zoopagomycota</taxon>
        <taxon>Entomophthoromycotina</taxon>
        <taxon>Entomophthoromycetes</taxon>
        <taxon>Entomophthorales</taxon>
        <taxon>Entomophthoraceae</taxon>
        <taxon>Entomophthora</taxon>
    </lineage>
</organism>
<name>A0ACC2S2Y0_9FUNG</name>
<keyword evidence="2" id="KW-1185">Reference proteome</keyword>
<accession>A0ACC2S2Y0</accession>
<gene>
    <name evidence="1" type="primary">KLKB1</name>
    <name evidence="1" type="ORF">DSO57_1030788</name>
</gene>
<sequence length="235" mass="26361">MWWVVLFVWCTDAQVYPFMVDVYFSAMLLCSGVHVRDGVVLTSALLVEKAPELMTVHINASRTLEGRALGPGHRVLGVAFHPKFKRSIASKYNVALLGLATPVKPFQKVVLDGKGLWKYLPQSGLRLVGWGWELGEWDDVEKFYSLPVWQLPLDECRKRHHKPIDSSHEFCVDDSQGNAKASLMSSGSAVLFQEKDTVKLVGIMSWSSYNGFSDYTPPVMLGISAVARWIEETIE</sequence>
<dbReference type="Proteomes" id="UP001165960">
    <property type="component" value="Unassembled WGS sequence"/>
</dbReference>
<keyword evidence="1" id="KW-0378">Hydrolase</keyword>
<reference evidence="1" key="1">
    <citation type="submission" date="2022-04" db="EMBL/GenBank/DDBJ databases">
        <title>Genome of the entomopathogenic fungus Entomophthora muscae.</title>
        <authorList>
            <person name="Elya C."/>
            <person name="Lovett B.R."/>
            <person name="Lee E."/>
            <person name="Macias A.M."/>
            <person name="Hajek A.E."/>
            <person name="De Bivort B.L."/>
            <person name="Kasson M.T."/>
            <person name="De Fine Licht H.H."/>
            <person name="Stajich J.E."/>
        </authorList>
    </citation>
    <scope>NUCLEOTIDE SEQUENCE</scope>
    <source>
        <strain evidence="1">Berkeley</strain>
    </source>
</reference>
<dbReference type="EMBL" id="QTSX02005895">
    <property type="protein sequence ID" value="KAJ9056652.1"/>
    <property type="molecule type" value="Genomic_DNA"/>
</dbReference>
<evidence type="ECO:0000313" key="1">
    <source>
        <dbReference type="EMBL" id="KAJ9056652.1"/>
    </source>
</evidence>
<comment type="caution">
    <text evidence="1">The sequence shown here is derived from an EMBL/GenBank/DDBJ whole genome shotgun (WGS) entry which is preliminary data.</text>
</comment>